<dbReference type="SUPFAM" id="SSF46966">
    <property type="entry name" value="Spectrin repeat"/>
    <property type="match status" value="1"/>
</dbReference>
<keyword evidence="2" id="KW-1185">Reference proteome</keyword>
<dbReference type="Proteomes" id="UP001626550">
    <property type="component" value="Unassembled WGS sequence"/>
</dbReference>
<comment type="caution">
    <text evidence="1">The sequence shown here is derived from an EMBL/GenBank/DDBJ whole genome shotgun (WGS) entry which is preliminary data.</text>
</comment>
<accession>A0ABD2PKE4</accession>
<proteinExistence type="predicted"/>
<organism evidence="1 2">
    <name type="scientific">Cichlidogyrus casuarinus</name>
    <dbReference type="NCBI Taxonomy" id="1844966"/>
    <lineage>
        <taxon>Eukaryota</taxon>
        <taxon>Metazoa</taxon>
        <taxon>Spiralia</taxon>
        <taxon>Lophotrochozoa</taxon>
        <taxon>Platyhelminthes</taxon>
        <taxon>Monogenea</taxon>
        <taxon>Monopisthocotylea</taxon>
        <taxon>Dactylogyridea</taxon>
        <taxon>Ancyrocephalidae</taxon>
        <taxon>Cichlidogyrus</taxon>
    </lineage>
</organism>
<name>A0ABD2PKE4_9PLAT</name>
<dbReference type="AlphaFoldDB" id="A0ABD2PKE4"/>
<evidence type="ECO:0000313" key="2">
    <source>
        <dbReference type="Proteomes" id="UP001626550"/>
    </source>
</evidence>
<reference evidence="1 2" key="1">
    <citation type="submission" date="2024-11" db="EMBL/GenBank/DDBJ databases">
        <title>Adaptive evolution of stress response genes in parasites aligns with host niche diversity.</title>
        <authorList>
            <person name="Hahn C."/>
            <person name="Resl P."/>
        </authorList>
    </citation>
    <scope>NUCLEOTIDE SEQUENCE [LARGE SCALE GENOMIC DNA]</scope>
    <source>
        <strain evidence="1">EGGRZ-B1_66</strain>
        <tissue evidence="1">Body</tissue>
    </source>
</reference>
<sequence>TIVQCLSAGSSVHGTMATLKNAFSLFEAYKVDDLLPLDLQKEIGSCFQEFQLLISSSSTTPETQSSPQLHQEVRQLASQLDKINMFLLSSGVDLGDQLDKENILTQLKQFALELQARRPQLDKLLASNSGIREDGQSLSPLTDVNVVQHKKCVDPSAFRYNSCQT</sequence>
<feature type="non-terminal residue" evidence="1">
    <location>
        <position position="1"/>
    </location>
</feature>
<protein>
    <submittedName>
        <fullName evidence="1">Uncharacterized protein</fullName>
    </submittedName>
</protein>
<gene>
    <name evidence="1" type="ORF">Ciccas_014193</name>
</gene>
<dbReference type="EMBL" id="JBJKFK010007739">
    <property type="protein sequence ID" value="KAL3307297.1"/>
    <property type="molecule type" value="Genomic_DNA"/>
</dbReference>
<evidence type="ECO:0000313" key="1">
    <source>
        <dbReference type="EMBL" id="KAL3307297.1"/>
    </source>
</evidence>